<dbReference type="GO" id="GO:0016757">
    <property type="term" value="F:glycosyltransferase activity"/>
    <property type="evidence" value="ECO:0007669"/>
    <property type="project" value="InterPro"/>
</dbReference>
<dbReference type="AlphaFoldDB" id="E1ZMI4"/>
<protein>
    <recommendedName>
        <fullName evidence="3">Glycosyltransferase 61 catalytic domain-containing protein</fullName>
    </recommendedName>
</protein>
<accession>E1ZMI4</accession>
<keyword evidence="5" id="KW-1185">Reference proteome</keyword>
<reference evidence="4 5" key="1">
    <citation type="journal article" date="2010" name="Plant Cell">
        <title>The Chlorella variabilis NC64A genome reveals adaptation to photosymbiosis, coevolution with viruses, and cryptic sex.</title>
        <authorList>
            <person name="Blanc G."/>
            <person name="Duncan G."/>
            <person name="Agarkova I."/>
            <person name="Borodovsky M."/>
            <person name="Gurnon J."/>
            <person name="Kuo A."/>
            <person name="Lindquist E."/>
            <person name="Lucas S."/>
            <person name="Pangilinan J."/>
            <person name="Polle J."/>
            <person name="Salamov A."/>
            <person name="Terry A."/>
            <person name="Yamada T."/>
            <person name="Dunigan D.D."/>
            <person name="Grigoriev I.V."/>
            <person name="Claverie J.M."/>
            <person name="Van Etten J.L."/>
        </authorList>
    </citation>
    <scope>NUCLEOTIDE SEQUENCE [LARGE SCALE GENOMIC DNA]</scope>
    <source>
        <strain evidence="4 5">NC64A</strain>
    </source>
</reference>
<evidence type="ECO:0000256" key="2">
    <source>
        <dbReference type="SAM" id="SignalP"/>
    </source>
</evidence>
<name>E1ZMI4_CHLVA</name>
<dbReference type="OrthoDB" id="509784at2759"/>
<feature type="chain" id="PRO_5003156367" description="Glycosyltransferase 61 catalytic domain-containing protein" evidence="2">
    <location>
        <begin position="23"/>
        <end position="891"/>
    </location>
</feature>
<gene>
    <name evidence="4" type="ORF">CHLNCDRAFT_54100</name>
</gene>
<keyword evidence="2" id="KW-0732">Signal</keyword>
<dbReference type="Proteomes" id="UP000008141">
    <property type="component" value="Unassembled WGS sequence"/>
</dbReference>
<dbReference type="EMBL" id="GL433853">
    <property type="protein sequence ID" value="EFN53120.1"/>
    <property type="molecule type" value="Genomic_DNA"/>
</dbReference>
<evidence type="ECO:0000256" key="1">
    <source>
        <dbReference type="SAM" id="MobiDB-lite"/>
    </source>
</evidence>
<evidence type="ECO:0000313" key="5">
    <source>
        <dbReference type="Proteomes" id="UP000008141"/>
    </source>
</evidence>
<dbReference type="GeneID" id="17352457"/>
<feature type="signal peptide" evidence="2">
    <location>
        <begin position="1"/>
        <end position="22"/>
    </location>
</feature>
<evidence type="ECO:0000313" key="4">
    <source>
        <dbReference type="EMBL" id="EFN53120.1"/>
    </source>
</evidence>
<dbReference type="KEGG" id="cvr:CHLNCDRAFT_54100"/>
<dbReference type="Pfam" id="PF04577">
    <property type="entry name" value="Glyco_transf_61"/>
    <property type="match status" value="1"/>
</dbReference>
<feature type="domain" description="Glycosyltransferase 61 catalytic" evidence="3">
    <location>
        <begin position="652"/>
        <end position="760"/>
    </location>
</feature>
<feature type="region of interest" description="Disordered" evidence="1">
    <location>
        <begin position="868"/>
        <end position="891"/>
    </location>
</feature>
<dbReference type="InParanoid" id="E1ZMI4"/>
<sequence length="891" mass="98722">MPPLPALALLLAAAAALPTAAAWRPQPNPFPFTTEMRQWADELNCLRITDALYYSTPPRFDKREQTPGPSVAMDRQRYLQESGQYYYTVTCAACPDAAVAPRDFLKDATFKWFGDTPYCNGACPRGWTALTGPVSSGPGRPASEDRYFGSPCEIEDVPGKVLCAFPGRKACNRCTYRLCVCDDTNTCQPGETLVALDAAPWVARAALCELCARSVFDESKCGEPREQCVKANYPRYLQDYCLEGERIVDKPTTSCESSVWCQSCPLDYVASAAASASAAGRRQPKCLKRACTKPLRNRRFVGRPALTLSGVTTYAACCKMCRTITGCVRFGTCQPPASCRPQEADVDMASCMRGQLWCTIRRHGRIIWVAEFTNVMCSMYSLSYRHFARSAQRRNAGRGDPLPPAQAPDCYLAGGAAAAAEPAEWEAFTLPFQPVEQLSADTLPLSSHNCTGDEVYLRVCRYTNLLLHNGEVFYVARGGASAQLPPLADVCYNQGRKEFQPKLLLRSNASSLGWDFSTRQAAALPRTWLWTFSNPAANFYHHMAEELITMHNTLCQALGLCRYEQRADPAQDLLILGLNGAVLSKPGQPKVLLARPANATIAQCITARPALLTKHHSLWGKVILLREAWAGIGPACRAMGCRASVTRQDRSPIPAAGLQRYRDRMAACYGVPLEQPASLHPLRILVIDRTYESGRHILNIRSVMQLVRQRFPADEVQLAYFEDLSFREQLQRMSWASIVLLMHGAALGLVPLMPPGAVFIHVMPDRDNHGAQAWAQFMVDDFSFLNISFVPLNNTDGALERLKLENVRQDEFFQELSPSDRLMVLEEGRCPRKKAYCKMFFFRKQVNLVLNLEDLGWALDTAVQQLRGAGRPGSGGDEQAATSLDRPAKTD</sequence>
<dbReference type="RefSeq" id="XP_005845222.1">
    <property type="nucleotide sequence ID" value="XM_005845160.1"/>
</dbReference>
<organism evidence="5">
    <name type="scientific">Chlorella variabilis</name>
    <name type="common">Green alga</name>
    <dbReference type="NCBI Taxonomy" id="554065"/>
    <lineage>
        <taxon>Eukaryota</taxon>
        <taxon>Viridiplantae</taxon>
        <taxon>Chlorophyta</taxon>
        <taxon>core chlorophytes</taxon>
        <taxon>Trebouxiophyceae</taxon>
        <taxon>Chlorellales</taxon>
        <taxon>Chlorellaceae</taxon>
        <taxon>Chlorella clade</taxon>
        <taxon>Chlorella</taxon>
    </lineage>
</organism>
<proteinExistence type="predicted"/>
<evidence type="ECO:0000259" key="3">
    <source>
        <dbReference type="Pfam" id="PF04577"/>
    </source>
</evidence>
<dbReference type="InterPro" id="IPR049625">
    <property type="entry name" value="Glyco_transf_61_cat"/>
</dbReference>